<dbReference type="InterPro" id="IPR011010">
    <property type="entry name" value="DNA_brk_join_enz"/>
</dbReference>
<evidence type="ECO:0000313" key="5">
    <source>
        <dbReference type="Proteomes" id="UP000595198"/>
    </source>
</evidence>
<proteinExistence type="predicted"/>
<dbReference type="InterPro" id="IPR013762">
    <property type="entry name" value="Integrase-like_cat_sf"/>
</dbReference>
<dbReference type="EMBL" id="CP065628">
    <property type="protein sequence ID" value="QPR31565.1"/>
    <property type="molecule type" value="Genomic_DNA"/>
</dbReference>
<dbReference type="Gene3D" id="1.10.443.10">
    <property type="entry name" value="Intergrase catalytic core"/>
    <property type="match status" value="1"/>
</dbReference>
<evidence type="ECO:0000313" key="2">
    <source>
        <dbReference type="EMBL" id="QPR31565.1"/>
    </source>
</evidence>
<keyword evidence="5" id="KW-1185">Reference proteome</keyword>
<protein>
    <submittedName>
        <fullName evidence="2">Tyrosine-type recombinase/integrase</fullName>
    </submittedName>
</protein>
<evidence type="ECO:0000313" key="3">
    <source>
        <dbReference type="EMBL" id="QQB83445.1"/>
    </source>
</evidence>
<accession>A0AB37GFF9</accession>
<evidence type="ECO:0000256" key="1">
    <source>
        <dbReference type="ARBA" id="ARBA00023172"/>
    </source>
</evidence>
<dbReference type="Proteomes" id="UP000595198">
    <property type="component" value="Chromosome"/>
</dbReference>
<dbReference type="GO" id="GO:0006310">
    <property type="term" value="P:DNA recombination"/>
    <property type="evidence" value="ECO:0007669"/>
    <property type="project" value="UniProtKB-KW"/>
</dbReference>
<name>A0AB37GFF9_CORAY</name>
<organism evidence="2 4">
    <name type="scientific">Corynebacterium amycolatum</name>
    <dbReference type="NCBI Taxonomy" id="43765"/>
    <lineage>
        <taxon>Bacteria</taxon>
        <taxon>Bacillati</taxon>
        <taxon>Actinomycetota</taxon>
        <taxon>Actinomycetes</taxon>
        <taxon>Mycobacteriales</taxon>
        <taxon>Corynebacteriaceae</taxon>
        <taxon>Corynebacterium</taxon>
    </lineage>
</organism>
<dbReference type="Proteomes" id="UP000594774">
    <property type="component" value="Chromosome"/>
</dbReference>
<dbReference type="AlphaFoldDB" id="A0AB37GFF9"/>
<reference evidence="4 5" key="1">
    <citation type="submission" date="2020-12" db="EMBL/GenBank/DDBJ databases">
        <title>FDA dAtabase for Regulatory Grade micrObial Sequences (FDA-ARGOS): Supporting development and validation of Infectious Disease Dx tests.</title>
        <authorList>
            <person name="Sproer C."/>
            <person name="Gronow S."/>
            <person name="Severitt S."/>
            <person name="Schroder I."/>
            <person name="Tallon L."/>
            <person name="Sadzewicz L."/>
            <person name="Zhao X."/>
            <person name="Boylan J."/>
            <person name="Ott S."/>
            <person name="Bowen H."/>
            <person name="Vavikolanu K."/>
            <person name="Mehta A."/>
            <person name="Aluvathingal J."/>
            <person name="Nadendla S."/>
            <person name="Lowell S."/>
            <person name="Myers T."/>
            <person name="Yan Y."/>
            <person name="Sichtig H."/>
        </authorList>
    </citation>
    <scope>NUCLEOTIDE SEQUENCE [LARGE SCALE GENOMIC DNA]</scope>
    <source>
        <strain evidence="2 4">FDAARGOS_938</strain>
        <strain evidence="3 5">FDAARGOS_991</strain>
    </source>
</reference>
<dbReference type="EMBL" id="CP066023">
    <property type="protein sequence ID" value="QQB83445.1"/>
    <property type="molecule type" value="Genomic_DNA"/>
</dbReference>
<dbReference type="GO" id="GO:0003677">
    <property type="term" value="F:DNA binding"/>
    <property type="evidence" value="ECO:0007669"/>
    <property type="project" value="InterPro"/>
</dbReference>
<keyword evidence="1" id="KW-0233">DNA recombination</keyword>
<dbReference type="SUPFAM" id="SSF56349">
    <property type="entry name" value="DNA breaking-rejoining enzymes"/>
    <property type="match status" value="1"/>
</dbReference>
<dbReference type="GO" id="GO:0015074">
    <property type="term" value="P:DNA integration"/>
    <property type="evidence" value="ECO:0007669"/>
    <property type="project" value="InterPro"/>
</dbReference>
<gene>
    <name evidence="2" type="ORF">I6G95_03770</name>
    <name evidence="3" type="ORF">I6H48_04350</name>
</gene>
<evidence type="ECO:0000313" key="4">
    <source>
        <dbReference type="Proteomes" id="UP000594774"/>
    </source>
</evidence>
<sequence>MHDLRHSAACNWLGREVPVNTVRYWPGHANLETTAIHATYSGMGIDLAAYERMNR</sequence>